<feature type="region of interest" description="Disordered" evidence="1">
    <location>
        <begin position="29"/>
        <end position="53"/>
    </location>
</feature>
<protein>
    <submittedName>
        <fullName evidence="3">Uncharacterized protein</fullName>
    </submittedName>
</protein>
<comment type="caution">
    <text evidence="3">The sequence shown here is derived from an EMBL/GenBank/DDBJ whole genome shotgun (WGS) entry which is preliminary data.</text>
</comment>
<keyword evidence="2" id="KW-0732">Signal</keyword>
<organism evidence="3 4">
    <name type="scientific">Candidatus Auribacter fodinae</name>
    <dbReference type="NCBI Taxonomy" id="2093366"/>
    <lineage>
        <taxon>Bacteria</taxon>
        <taxon>Pseudomonadati</taxon>
        <taxon>Candidatus Auribacterota</taxon>
        <taxon>Candidatus Auribacteria</taxon>
        <taxon>Candidatus Auribacterales</taxon>
        <taxon>Candidatus Auribacteraceae</taxon>
        <taxon>Candidatus Auribacter</taxon>
    </lineage>
</organism>
<evidence type="ECO:0000256" key="2">
    <source>
        <dbReference type="SAM" id="SignalP"/>
    </source>
</evidence>
<name>A0A3A4QTY8_9BACT</name>
<dbReference type="EMBL" id="QZJZ01000102">
    <property type="protein sequence ID" value="RJP56094.1"/>
    <property type="molecule type" value="Genomic_DNA"/>
</dbReference>
<evidence type="ECO:0000313" key="4">
    <source>
        <dbReference type="Proteomes" id="UP000266426"/>
    </source>
</evidence>
<evidence type="ECO:0000256" key="1">
    <source>
        <dbReference type="SAM" id="MobiDB-lite"/>
    </source>
</evidence>
<evidence type="ECO:0000313" key="3">
    <source>
        <dbReference type="EMBL" id="RJP56094.1"/>
    </source>
</evidence>
<dbReference type="AlphaFoldDB" id="A0A3A4QTY8"/>
<feature type="signal peptide" evidence="2">
    <location>
        <begin position="1"/>
        <end position="23"/>
    </location>
</feature>
<proteinExistence type="predicted"/>
<gene>
    <name evidence="3" type="ORF">C4541_13015</name>
</gene>
<sequence>MDKYAKLVLILYIMLLCASKAGAVNLNQTQSSGSVDTPAPSVSPGEVVSSRPLQLALPEPRKLEIPYQHVRDIAARINRVNIPEPTLFLRGVDRGYTRHDYSLQDSLLQRRSILQHDELRDTGGKYLTDVLREVTSVRTWGRMPDDRSDNWADEFDREVIEHDPAPEPYREYTPGSSPLYTENKWVTTYSLHQPPPIVHDMNDNKLDTQIVMLSDQAEAVPTDSAVYKPEPAAVTSGPRPSSQPDNAFLLTLPPEIEQVYLANNCTASEDVEEYNIVFRFFMFIYESMQSFVSFIGNLFS</sequence>
<feature type="chain" id="PRO_5017291748" evidence="2">
    <location>
        <begin position="24"/>
        <end position="300"/>
    </location>
</feature>
<reference evidence="3 4" key="1">
    <citation type="journal article" date="2017" name="ISME J.">
        <title>Energy and carbon metabolisms in a deep terrestrial subsurface fluid microbial community.</title>
        <authorList>
            <person name="Momper L."/>
            <person name="Jungbluth S.P."/>
            <person name="Lee M.D."/>
            <person name="Amend J.P."/>
        </authorList>
    </citation>
    <scope>NUCLEOTIDE SEQUENCE [LARGE SCALE GENOMIC DNA]</scope>
    <source>
        <strain evidence="3">SURF_26</strain>
    </source>
</reference>
<accession>A0A3A4QTY8</accession>
<dbReference type="Proteomes" id="UP000266426">
    <property type="component" value="Unassembled WGS sequence"/>
</dbReference>